<dbReference type="OrthoDB" id="193147at2"/>
<feature type="region of interest" description="Disordered" evidence="1">
    <location>
        <begin position="102"/>
        <end position="189"/>
    </location>
</feature>
<evidence type="ECO:0000256" key="1">
    <source>
        <dbReference type="SAM" id="MobiDB-lite"/>
    </source>
</evidence>
<dbReference type="Proteomes" id="UP000217265">
    <property type="component" value="Chromosome"/>
</dbReference>
<dbReference type="KEGG" id="vbh:CMV30_06500"/>
<evidence type="ECO:0000313" key="4">
    <source>
        <dbReference type="Proteomes" id="UP000217265"/>
    </source>
</evidence>
<name>A0A290Q5S2_9BACT</name>
<proteinExistence type="predicted"/>
<gene>
    <name evidence="3" type="ORF">CMV30_06500</name>
</gene>
<sequence length="332" mass="34689">MKTSRALLTASLVIGSSAFASLAHAAKEPEAPVPVTNTLPQAPASREVYNYEQRAYGPTGAMIAPDKARAVLDAFRAANEKLGSPRYLVFVNRELVENSGLTLSGRTERTESGRSETNSSFETDPNAPKPEAANPQTQINVAVGGGNAGTGSANTPPGKGAVDSKTTKVSAENTYTSTGKTAPTLADRQTTREVERLLGRPLRYAGAKLADPKVAAALIADRPLDHFTAPTDEAARKDREALAKVADIAIEALVSSRTATVVGVAGDETVNVPDIQLTAIRLSDSAVIGQASSADILGKDQQAGPLAKKFDIRDITEATALALLEDITVTTK</sequence>
<accession>A0A290Q5S2</accession>
<evidence type="ECO:0000256" key="2">
    <source>
        <dbReference type="SAM" id="SignalP"/>
    </source>
</evidence>
<protein>
    <submittedName>
        <fullName evidence="3">Uncharacterized protein</fullName>
    </submittedName>
</protein>
<dbReference type="RefSeq" id="WP_096055259.1">
    <property type="nucleotide sequence ID" value="NZ_CP023344.1"/>
</dbReference>
<feature type="compositionally biased region" description="Polar residues" evidence="1">
    <location>
        <begin position="167"/>
        <end position="181"/>
    </location>
</feature>
<dbReference type="AlphaFoldDB" id="A0A290Q5S2"/>
<keyword evidence="4" id="KW-1185">Reference proteome</keyword>
<keyword evidence="2" id="KW-0732">Signal</keyword>
<reference evidence="3 4" key="1">
    <citation type="submission" date="2017-09" db="EMBL/GenBank/DDBJ databases">
        <title>Complete genome sequence of Verrucomicrobial strain HZ-65, isolated from freshwater.</title>
        <authorList>
            <person name="Choi A."/>
        </authorList>
    </citation>
    <scope>NUCLEOTIDE SEQUENCE [LARGE SCALE GENOMIC DNA]</scope>
    <source>
        <strain evidence="3 4">HZ-65</strain>
    </source>
</reference>
<dbReference type="EMBL" id="CP023344">
    <property type="protein sequence ID" value="ATC63627.1"/>
    <property type="molecule type" value="Genomic_DNA"/>
</dbReference>
<feature type="signal peptide" evidence="2">
    <location>
        <begin position="1"/>
        <end position="25"/>
    </location>
</feature>
<evidence type="ECO:0000313" key="3">
    <source>
        <dbReference type="EMBL" id="ATC63627.1"/>
    </source>
</evidence>
<feature type="chain" id="PRO_5012403160" evidence="2">
    <location>
        <begin position="26"/>
        <end position="332"/>
    </location>
</feature>
<organism evidence="3 4">
    <name type="scientific">Nibricoccus aquaticus</name>
    <dbReference type="NCBI Taxonomy" id="2576891"/>
    <lineage>
        <taxon>Bacteria</taxon>
        <taxon>Pseudomonadati</taxon>
        <taxon>Verrucomicrobiota</taxon>
        <taxon>Opitutia</taxon>
        <taxon>Opitutales</taxon>
        <taxon>Opitutaceae</taxon>
        <taxon>Nibricoccus</taxon>
    </lineage>
</organism>